<accession>A0A8S3YR71</accession>
<evidence type="ECO:0000313" key="3">
    <source>
        <dbReference type="Proteomes" id="UP000678393"/>
    </source>
</evidence>
<protein>
    <submittedName>
        <fullName evidence="2">Uncharacterized protein</fullName>
    </submittedName>
</protein>
<name>A0A8S3YR71_9EUPU</name>
<feature type="compositionally biased region" description="Polar residues" evidence="1">
    <location>
        <begin position="71"/>
        <end position="81"/>
    </location>
</feature>
<reference evidence="2" key="1">
    <citation type="submission" date="2021-04" db="EMBL/GenBank/DDBJ databases">
        <authorList>
            <consortium name="Molecular Ecology Group"/>
        </authorList>
    </citation>
    <scope>NUCLEOTIDE SEQUENCE</scope>
</reference>
<feature type="non-terminal residue" evidence="2">
    <location>
        <position position="215"/>
    </location>
</feature>
<feature type="region of interest" description="Disordered" evidence="1">
    <location>
        <begin position="37"/>
        <end position="95"/>
    </location>
</feature>
<keyword evidence="3" id="KW-1185">Reference proteome</keyword>
<comment type="caution">
    <text evidence="2">The sequence shown here is derived from an EMBL/GenBank/DDBJ whole genome shotgun (WGS) entry which is preliminary data.</text>
</comment>
<evidence type="ECO:0000313" key="2">
    <source>
        <dbReference type="EMBL" id="CAG5117440.1"/>
    </source>
</evidence>
<feature type="compositionally biased region" description="Polar residues" evidence="1">
    <location>
        <begin position="48"/>
        <end position="58"/>
    </location>
</feature>
<dbReference type="AlphaFoldDB" id="A0A8S3YR71"/>
<dbReference type="EMBL" id="CAJHNH020000406">
    <property type="protein sequence ID" value="CAG5117440.1"/>
    <property type="molecule type" value="Genomic_DNA"/>
</dbReference>
<organism evidence="2 3">
    <name type="scientific">Candidula unifasciata</name>
    <dbReference type="NCBI Taxonomy" id="100452"/>
    <lineage>
        <taxon>Eukaryota</taxon>
        <taxon>Metazoa</taxon>
        <taxon>Spiralia</taxon>
        <taxon>Lophotrochozoa</taxon>
        <taxon>Mollusca</taxon>
        <taxon>Gastropoda</taxon>
        <taxon>Heterobranchia</taxon>
        <taxon>Euthyneura</taxon>
        <taxon>Panpulmonata</taxon>
        <taxon>Eupulmonata</taxon>
        <taxon>Stylommatophora</taxon>
        <taxon>Helicina</taxon>
        <taxon>Helicoidea</taxon>
        <taxon>Geomitridae</taxon>
        <taxon>Candidula</taxon>
    </lineage>
</organism>
<dbReference type="OrthoDB" id="6155996at2759"/>
<proteinExistence type="predicted"/>
<gene>
    <name evidence="2" type="ORF">CUNI_LOCUS2998</name>
</gene>
<dbReference type="Proteomes" id="UP000678393">
    <property type="component" value="Unassembled WGS sequence"/>
</dbReference>
<sequence length="215" mass="23199">LNTSHCSGVANDQAELSRALRLHHDLLRLHGIDTVRLGQANPGDDVTSDGSGESTTCDSGRGGSEDDTGSHGRQSPLQQVPNIPRPGFTNMIGRPMGYSPDTQLQSQPIIRSVCTPPVKHVSFSDDFRQELSELLPPHLRVQGIAHDLSGGHWESSMTAPTGCHPLGYNELKLSIDHSYDTAEDGNSTTTSGSYTVDDLSPRVNASRYMTKHAMV</sequence>
<evidence type="ECO:0000256" key="1">
    <source>
        <dbReference type="SAM" id="MobiDB-lite"/>
    </source>
</evidence>